<sequence length="90" mass="9665">MKLQLIGGWTRRHQSTHDFVIAPGLRAPKEGKRGSFGKTASSQAAAVSCCLAESAAGSFSSRCPRVHAPPPNQPETVRRPGLEPRDGDER</sequence>
<evidence type="ECO:0000313" key="2">
    <source>
        <dbReference type="Proteomes" id="UP000821845"/>
    </source>
</evidence>
<keyword evidence="2" id="KW-1185">Reference proteome</keyword>
<comment type="caution">
    <text evidence="1">The sequence shown here is derived from an EMBL/GenBank/DDBJ whole genome shotgun (WGS) entry which is preliminary data.</text>
</comment>
<gene>
    <name evidence="1" type="ORF">HPB50_010698</name>
</gene>
<evidence type="ECO:0000313" key="1">
    <source>
        <dbReference type="EMBL" id="KAH6932932.1"/>
    </source>
</evidence>
<protein>
    <submittedName>
        <fullName evidence="1">Uncharacterized protein</fullName>
    </submittedName>
</protein>
<dbReference type="EMBL" id="CM023484">
    <property type="protein sequence ID" value="KAH6932932.1"/>
    <property type="molecule type" value="Genomic_DNA"/>
</dbReference>
<organism evidence="1 2">
    <name type="scientific">Hyalomma asiaticum</name>
    <name type="common">Tick</name>
    <dbReference type="NCBI Taxonomy" id="266040"/>
    <lineage>
        <taxon>Eukaryota</taxon>
        <taxon>Metazoa</taxon>
        <taxon>Ecdysozoa</taxon>
        <taxon>Arthropoda</taxon>
        <taxon>Chelicerata</taxon>
        <taxon>Arachnida</taxon>
        <taxon>Acari</taxon>
        <taxon>Parasitiformes</taxon>
        <taxon>Ixodida</taxon>
        <taxon>Ixodoidea</taxon>
        <taxon>Ixodidae</taxon>
        <taxon>Hyalomminae</taxon>
        <taxon>Hyalomma</taxon>
    </lineage>
</organism>
<accession>A0ACB7SIG1</accession>
<reference evidence="1" key="1">
    <citation type="submission" date="2020-05" db="EMBL/GenBank/DDBJ databases">
        <title>Large-scale comparative analyses of tick genomes elucidate their genetic diversity and vector capacities.</title>
        <authorList>
            <person name="Jia N."/>
            <person name="Wang J."/>
            <person name="Shi W."/>
            <person name="Du L."/>
            <person name="Sun Y."/>
            <person name="Zhan W."/>
            <person name="Jiang J."/>
            <person name="Wang Q."/>
            <person name="Zhang B."/>
            <person name="Ji P."/>
            <person name="Sakyi L.B."/>
            <person name="Cui X."/>
            <person name="Yuan T."/>
            <person name="Jiang B."/>
            <person name="Yang W."/>
            <person name="Lam T.T.-Y."/>
            <person name="Chang Q."/>
            <person name="Ding S."/>
            <person name="Wang X."/>
            <person name="Zhu J."/>
            <person name="Ruan X."/>
            <person name="Zhao L."/>
            <person name="Wei J."/>
            <person name="Que T."/>
            <person name="Du C."/>
            <person name="Cheng J."/>
            <person name="Dai P."/>
            <person name="Han X."/>
            <person name="Huang E."/>
            <person name="Gao Y."/>
            <person name="Liu J."/>
            <person name="Shao H."/>
            <person name="Ye R."/>
            <person name="Li L."/>
            <person name="Wei W."/>
            <person name="Wang X."/>
            <person name="Wang C."/>
            <person name="Yang T."/>
            <person name="Huo Q."/>
            <person name="Li W."/>
            <person name="Guo W."/>
            <person name="Chen H."/>
            <person name="Zhou L."/>
            <person name="Ni X."/>
            <person name="Tian J."/>
            <person name="Zhou Y."/>
            <person name="Sheng Y."/>
            <person name="Liu T."/>
            <person name="Pan Y."/>
            <person name="Xia L."/>
            <person name="Li J."/>
            <person name="Zhao F."/>
            <person name="Cao W."/>
        </authorList>
    </citation>
    <scope>NUCLEOTIDE SEQUENCE</scope>
    <source>
        <strain evidence="1">Hyas-2018</strain>
    </source>
</reference>
<dbReference type="Proteomes" id="UP000821845">
    <property type="component" value="Chromosome 4"/>
</dbReference>
<name>A0ACB7SIG1_HYAAI</name>
<proteinExistence type="predicted"/>